<sequence length="77" mass="8357">MIGVLTKLLKTIIMLKNILKLEGAQKLTKNEQKSINGGITEACANAWATMYCIPKTTATCPTIDDEFALVACGKCCY</sequence>
<evidence type="ECO:0000313" key="1">
    <source>
        <dbReference type="EMBL" id="PWA11309.1"/>
    </source>
</evidence>
<name>A0A2U1K2B7_9FLAO</name>
<keyword evidence="2" id="KW-1185">Reference proteome</keyword>
<dbReference type="AlphaFoldDB" id="A0A2U1K2B7"/>
<reference evidence="1 2" key="1">
    <citation type="submission" date="2018-04" db="EMBL/GenBank/DDBJ databases">
        <title>Flavobacterium sp. nov., isolated from glacier ice.</title>
        <authorList>
            <person name="Liu Q."/>
            <person name="Xin Y.-H."/>
        </authorList>
    </citation>
    <scope>NUCLEOTIDE SEQUENCE [LARGE SCALE GENOMIC DNA]</scope>
    <source>
        <strain evidence="1 2">LB2P30</strain>
    </source>
</reference>
<organism evidence="1 2">
    <name type="scientific">Flavobacterium laiguense</name>
    <dbReference type="NCBI Taxonomy" id="2169409"/>
    <lineage>
        <taxon>Bacteria</taxon>
        <taxon>Pseudomonadati</taxon>
        <taxon>Bacteroidota</taxon>
        <taxon>Flavobacteriia</taxon>
        <taxon>Flavobacteriales</taxon>
        <taxon>Flavobacteriaceae</taxon>
        <taxon>Flavobacterium</taxon>
    </lineage>
</organism>
<protein>
    <submittedName>
        <fullName evidence="1">Uncharacterized protein</fullName>
    </submittedName>
</protein>
<comment type="caution">
    <text evidence="1">The sequence shown here is derived from an EMBL/GenBank/DDBJ whole genome shotgun (WGS) entry which is preliminary data.</text>
</comment>
<accession>A0A2U1K2B7</accession>
<dbReference type="Proteomes" id="UP000245618">
    <property type="component" value="Unassembled WGS sequence"/>
</dbReference>
<gene>
    <name evidence="1" type="ORF">DB891_00360</name>
</gene>
<evidence type="ECO:0000313" key="2">
    <source>
        <dbReference type="Proteomes" id="UP000245618"/>
    </source>
</evidence>
<proteinExistence type="predicted"/>
<dbReference type="EMBL" id="QCZH01000001">
    <property type="protein sequence ID" value="PWA11309.1"/>
    <property type="molecule type" value="Genomic_DNA"/>
</dbReference>